<reference evidence="2" key="1">
    <citation type="submission" date="2016-10" db="EMBL/GenBank/DDBJ databases">
        <authorList>
            <person name="Varghese N."/>
            <person name="Submissions S."/>
        </authorList>
    </citation>
    <scope>NUCLEOTIDE SEQUENCE [LARGE SCALE GENOMIC DNA]</scope>
    <source>
        <strain evidence="2">CGMCC 1.7739</strain>
    </source>
</reference>
<gene>
    <name evidence="1" type="ORF">SAMN04488063_1765</name>
</gene>
<organism evidence="1 2">
    <name type="scientific">Halopelagius inordinatus</name>
    <dbReference type="NCBI Taxonomy" id="553467"/>
    <lineage>
        <taxon>Archaea</taxon>
        <taxon>Methanobacteriati</taxon>
        <taxon>Methanobacteriota</taxon>
        <taxon>Stenosarchaea group</taxon>
        <taxon>Halobacteria</taxon>
        <taxon>Halobacteriales</taxon>
        <taxon>Haloferacaceae</taxon>
    </lineage>
</organism>
<sequence>MNASRDILRKLAQVEEGDYLLWNGRAVPQEVVEGGSDESTFEIEGNRGGRYQFSRAEPSLLNLNSEVEYEVEELTVLRPVKLD</sequence>
<evidence type="ECO:0000313" key="1">
    <source>
        <dbReference type="EMBL" id="SFG34926.1"/>
    </source>
</evidence>
<dbReference type="OrthoDB" id="350425at2157"/>
<keyword evidence="2" id="KW-1185">Reference proteome</keyword>
<evidence type="ECO:0000313" key="2">
    <source>
        <dbReference type="Proteomes" id="UP000198876"/>
    </source>
</evidence>
<protein>
    <submittedName>
        <fullName evidence="1">Uncharacterized protein</fullName>
    </submittedName>
</protein>
<dbReference type="RefSeq" id="WP_092891327.1">
    <property type="nucleotide sequence ID" value="NZ_FOOQ01000002.1"/>
</dbReference>
<name>A0A1I2RAV4_9EURY</name>
<dbReference type="AlphaFoldDB" id="A0A1I2RAV4"/>
<dbReference type="EMBL" id="FOOQ01000002">
    <property type="protein sequence ID" value="SFG34926.1"/>
    <property type="molecule type" value="Genomic_DNA"/>
</dbReference>
<proteinExistence type="predicted"/>
<dbReference type="Proteomes" id="UP000198876">
    <property type="component" value="Unassembled WGS sequence"/>
</dbReference>
<accession>A0A1I2RAV4</accession>